<evidence type="ECO:0000259" key="7">
    <source>
        <dbReference type="PROSITE" id="PS50879"/>
    </source>
</evidence>
<dbReference type="Pfam" id="PF03732">
    <property type="entry name" value="Retrotrans_gag"/>
    <property type="match status" value="1"/>
</dbReference>
<evidence type="ECO:0000256" key="4">
    <source>
        <dbReference type="ARBA" id="ARBA00022759"/>
    </source>
</evidence>
<dbReference type="CDD" id="cd09279">
    <property type="entry name" value="RNase_HI_like"/>
    <property type="match status" value="1"/>
</dbReference>
<dbReference type="InterPro" id="IPR002156">
    <property type="entry name" value="RNaseH_domain"/>
</dbReference>
<dbReference type="PANTHER" id="PTHR37984">
    <property type="entry name" value="PROTEIN CBG26694"/>
    <property type="match status" value="1"/>
</dbReference>
<dbReference type="InterPro" id="IPR024752">
    <property type="entry name" value="Myb/SANT-like_dom"/>
</dbReference>
<evidence type="ECO:0000256" key="2">
    <source>
        <dbReference type="ARBA" id="ARBA00022695"/>
    </source>
</evidence>
<reference evidence="8" key="1">
    <citation type="submission" date="2018-02" db="EMBL/GenBank/DDBJ databases">
        <authorList>
            <person name="Cohen D.B."/>
            <person name="Kent A.D."/>
        </authorList>
    </citation>
    <scope>NUCLEOTIDE SEQUENCE</scope>
</reference>
<evidence type="ECO:0000256" key="1">
    <source>
        <dbReference type="ARBA" id="ARBA00022679"/>
    </source>
</evidence>
<dbReference type="InterPro" id="IPR021109">
    <property type="entry name" value="Peptidase_aspartic_dom_sf"/>
</dbReference>
<dbReference type="Gene3D" id="2.40.70.10">
    <property type="entry name" value="Acid Proteases"/>
    <property type="match status" value="1"/>
</dbReference>
<evidence type="ECO:0000256" key="3">
    <source>
        <dbReference type="ARBA" id="ARBA00022722"/>
    </source>
</evidence>
<dbReference type="InterPro" id="IPR036397">
    <property type="entry name" value="RNaseH_sf"/>
</dbReference>
<keyword evidence="4" id="KW-0378">Hydrolase</keyword>
<organism evidence="8">
    <name type="scientific">Fagus sylvatica</name>
    <name type="common">Beechnut</name>
    <dbReference type="NCBI Taxonomy" id="28930"/>
    <lineage>
        <taxon>Eukaryota</taxon>
        <taxon>Viridiplantae</taxon>
        <taxon>Streptophyta</taxon>
        <taxon>Embryophyta</taxon>
        <taxon>Tracheophyta</taxon>
        <taxon>Spermatophyta</taxon>
        <taxon>Magnoliopsida</taxon>
        <taxon>eudicotyledons</taxon>
        <taxon>Gunneridae</taxon>
        <taxon>Pentapetalae</taxon>
        <taxon>rosids</taxon>
        <taxon>fabids</taxon>
        <taxon>Fagales</taxon>
        <taxon>Fagaceae</taxon>
        <taxon>Fagus</taxon>
    </lineage>
</organism>
<gene>
    <name evidence="8" type="ORF">FSB_LOCUS19581</name>
</gene>
<feature type="compositionally biased region" description="Low complexity" evidence="6">
    <location>
        <begin position="9"/>
        <end position="18"/>
    </location>
</feature>
<dbReference type="GO" id="GO:0016779">
    <property type="term" value="F:nucleotidyltransferase activity"/>
    <property type="evidence" value="ECO:0007669"/>
    <property type="project" value="UniProtKB-KW"/>
</dbReference>
<dbReference type="InterPro" id="IPR005162">
    <property type="entry name" value="Retrotrans_gag_dom"/>
</dbReference>
<feature type="compositionally biased region" description="Basic and acidic residues" evidence="6">
    <location>
        <begin position="399"/>
        <end position="411"/>
    </location>
</feature>
<dbReference type="GO" id="GO:0004523">
    <property type="term" value="F:RNA-DNA hybrid ribonuclease activity"/>
    <property type="evidence" value="ECO:0007669"/>
    <property type="project" value="InterPro"/>
</dbReference>
<dbReference type="Gene3D" id="1.10.340.70">
    <property type="match status" value="2"/>
</dbReference>
<dbReference type="PANTHER" id="PTHR37984:SF5">
    <property type="entry name" value="PROTEIN NYNRIN-LIKE"/>
    <property type="match status" value="1"/>
</dbReference>
<feature type="compositionally biased region" description="Polar residues" evidence="6">
    <location>
        <begin position="215"/>
        <end position="224"/>
    </location>
</feature>
<keyword evidence="4" id="KW-0255">Endonuclease</keyword>
<dbReference type="Gene3D" id="3.10.10.10">
    <property type="entry name" value="HIV Type 1 Reverse Transcriptase, subunit A, domain 1"/>
    <property type="match status" value="1"/>
</dbReference>
<keyword evidence="2" id="KW-0548">Nucleotidyltransferase</keyword>
<keyword evidence="5" id="KW-0233">DNA recombination</keyword>
<dbReference type="PROSITE" id="PS50879">
    <property type="entry name" value="RNASE_H_1"/>
    <property type="match status" value="1"/>
</dbReference>
<dbReference type="Pfam" id="PF00078">
    <property type="entry name" value="RVT_1"/>
    <property type="match status" value="1"/>
</dbReference>
<dbReference type="Gene3D" id="3.30.420.10">
    <property type="entry name" value="Ribonuclease H-like superfamily/Ribonuclease H"/>
    <property type="match status" value="3"/>
</dbReference>
<dbReference type="Gene3D" id="3.30.70.270">
    <property type="match status" value="2"/>
</dbReference>
<feature type="compositionally biased region" description="Basic and acidic residues" evidence="6">
    <location>
        <begin position="482"/>
        <end position="505"/>
    </location>
</feature>
<feature type="region of interest" description="Disordered" evidence="6">
    <location>
        <begin position="167"/>
        <end position="268"/>
    </location>
</feature>
<protein>
    <recommendedName>
        <fullName evidence="7">RNase H type-1 domain-containing protein</fullName>
    </recommendedName>
</protein>
<dbReference type="InterPro" id="IPR041588">
    <property type="entry name" value="Integrase_H2C2"/>
</dbReference>
<dbReference type="CDD" id="cd01647">
    <property type="entry name" value="RT_LTR"/>
    <property type="match status" value="1"/>
</dbReference>
<dbReference type="GO" id="GO:0006310">
    <property type="term" value="P:DNA recombination"/>
    <property type="evidence" value="ECO:0007669"/>
    <property type="project" value="UniProtKB-KW"/>
</dbReference>
<dbReference type="InterPro" id="IPR043128">
    <property type="entry name" value="Rev_trsase/Diguanyl_cyclase"/>
</dbReference>
<feature type="domain" description="RNase H type-1" evidence="7">
    <location>
        <begin position="1513"/>
        <end position="1642"/>
    </location>
</feature>
<dbReference type="InterPro" id="IPR043502">
    <property type="entry name" value="DNA/RNA_pol_sf"/>
</dbReference>
<feature type="compositionally biased region" description="Polar residues" evidence="6">
    <location>
        <begin position="688"/>
        <end position="701"/>
    </location>
</feature>
<evidence type="ECO:0000313" key="8">
    <source>
        <dbReference type="EMBL" id="SPC91699.1"/>
    </source>
</evidence>
<name>A0A2N9FXI2_FAGSY</name>
<dbReference type="GO" id="GO:0003676">
    <property type="term" value="F:nucleic acid binding"/>
    <property type="evidence" value="ECO:0007669"/>
    <property type="project" value="InterPro"/>
</dbReference>
<feature type="compositionally biased region" description="Gly residues" evidence="6">
    <location>
        <begin position="416"/>
        <end position="446"/>
    </location>
</feature>
<dbReference type="Pfam" id="PF17921">
    <property type="entry name" value="Integrase_H2C2"/>
    <property type="match status" value="1"/>
</dbReference>
<keyword evidence="3" id="KW-0540">Nuclease</keyword>
<dbReference type="Pfam" id="PF12776">
    <property type="entry name" value="Myb_DNA-bind_3"/>
    <property type="match status" value="1"/>
</dbReference>
<dbReference type="EMBL" id="OIVN01001246">
    <property type="protein sequence ID" value="SPC91699.1"/>
    <property type="molecule type" value="Genomic_DNA"/>
</dbReference>
<feature type="region of interest" description="Disordered" evidence="6">
    <location>
        <begin position="482"/>
        <end position="510"/>
    </location>
</feature>
<dbReference type="Pfam" id="PF13456">
    <property type="entry name" value="RVT_3"/>
    <property type="match status" value="1"/>
</dbReference>
<feature type="compositionally biased region" description="Acidic residues" evidence="6">
    <location>
        <begin position="237"/>
        <end position="246"/>
    </location>
</feature>
<feature type="region of interest" description="Disordered" evidence="6">
    <location>
        <begin position="672"/>
        <end position="718"/>
    </location>
</feature>
<sequence length="2141" mass="240121">MGRKDKQPQSLSGSQSGSRQYVQWNTDMDKALAAVLYDQLAQGNKEDGHWKDPTYQVAMEYINTQLNLNLTKENIKNRLKAWKLHFAIITDIKNQSGLMWDEDRKMVVVTADNLPVWNDYVKKNNKASCYRNRVIDNWEDIVILCGRDRATGVGVEHIDEAIEAMAEEGENEVNSPNVQQSIQRSVSTSSVASAKALEKWKRAGPPHHPVVHGELSNSPQQSSVTKKRSTAAPAAANDEEGDEEDEARLKRPRNLPWPPKSVPSEVGNDEKASWLFPLPTGYGGPWSQSSPPQHQLEQKMIIKAKKDLRNLPWPPWLKDNDHHSPALRWSLLLHIMELRKQGLEVGEPIYSNIDLICRNKNGIDLLGKNTKNADPQHLGATTMPPKRSTRQNSVANSHAEVESQGHSRAMGETHAQGGGQMHGGEIPFGGGQTHGGEQVLGGGEIPVGGPQQMALMFEMIKGMQQNQAELAESLRQLREANANKEDHHNKNDNRNHEERESHNKNDTPFVTMSDVADLLKQERERPPKEPRHFVRRPPYPIELLKEPYPEKYDTPVFALFDGRKGSAMEHISKFLDSMGPFAAHGDLCLREFSKSLVDRAYTWYTVLPAGSIRTWEDMVESFCSKYFHVEEKITLVNLHSTKQQIGEDLVKYIHRFPRRVLGLSCEVSRGRTSRVKPQVEKSRDKKSLPQTLTVSTATAPSGTKRKNPTDKAYEEPPPLPFTAEEMMAIFDKWVQDQVIKLPKISKQPTPEEQKDPKYCRYHRYVNHSTVDCRTLRWEVNRKIQNGTLLLSEEQQKVHQTPFPNYNKGKGKAVVSVVIHGNVSDMSDMEAEDWDLDLRQGNAATEALITIAAESGATCFTAEAHASRAFLETTNAITFTDEDMEVQYPDHRRPLYLSAVIKDVQVRRALVDTGSCLNLIPLSTLQAVNLPHQKIQGSPMEVTGFGGVTEYTMGHVQLVLKSGADCGTHTIPCSECGNSLPSLYDDLASTGEPSICETMWNTTPSHRRILKMIPKLIYGSCFSERRKGKSMKLNMGVHHNACVSNSPMDASSIAYEAMSSEEVTVDHARSTVMNPQIVAVDQIRSMAANTKKAAEDQTESTTTNPEGSTVDHSRSTVMNSEEEDAVDQTEPTARKRKESTTAEPNLTSKEELEYKDVFAWDYHEMPGIDPGLVAHSLNVEPGTRPVVQPMRTFHTEVEGTNHIKEVKKLLAAGFIKPIQHPRWLSNIMPVKKKNGQIRCCVDFRNLNKACPKDEFPLPNMDLLIDSAAGHAMFSFMDGFSGYNQIRMSTRDAEKTAFRTPIGNFYYTVMPFGLKNAGATYQRTMTAMFHDMMHKEIEDYVDDIVVKSKKREDHLRILRKVFDRCRLYKLKMNPLKCAFGVSAGKFLGFLVHNRGIDVDPAKASAIATMKAPTSHKELKSFLGRLSYIRRFIPWSGSSDSHIHAFDEERIPGRPLRLYLASNSEAIGGLVAQEDEDGTEKPIYYISLHNSLGEDSSSISHEVPGEIGEALLADLADSTWTLKFDGSSTSSSSGAGIVLIREDGETIAKSFKLDFSCSNNASEYEAYITGLVIAHEMGIKHLRVIGDSNLIICQTKGEFSLKEPSLALYRALAQKLEEKFDTFEISHAMRCENRYADALATLGSQVSFEGSKVDVTIDKRKPNFMSPEGVADLKMLKDYVLIAGDLYRRLPGGVLARCVNLQEAAKKLTEVHERCCELRDGVSLYRRLQRLGYFWPSMSKEAASLQEQCSFCQHQHEPAKQQPELKRLATRYFVEGGILFRKGFHGDPLRCLSLAESQTVMKEAHSGECGEHQGKKRLYQLLLTLGYYWPTMKKDTADFVKSCHTCQLQANLIHTHPTSLQNMATPWPFHTWGLDLIGPINPSSGGYIWILVATEYFSKWVEAVPLRKATGAAVANFIREHIITRSTPYYPQGNGQAEATNRMLLRILSKMVFDYGKGWSSHLADTLWAYRGSTKTATGFTPFSLVYGTDAISPTELLVPSPRILHGMDLEADADICAEARVADLEGLEEARELAQVRSLRYHQKLADAYEKTLQTRIFAKGQMVLKTVDHVRRGLPSPSKFAPNWEGPYLIREAYDSGYYKLSTADGTTLVDPIQRKMAEALLLVRLPLLLAKYFESFVLGTI</sequence>
<dbReference type="InterPro" id="IPR000477">
    <property type="entry name" value="RT_dom"/>
</dbReference>
<evidence type="ECO:0000256" key="6">
    <source>
        <dbReference type="SAM" id="MobiDB-lite"/>
    </source>
</evidence>
<dbReference type="SUPFAM" id="SSF56672">
    <property type="entry name" value="DNA/RNA polymerases"/>
    <property type="match status" value="1"/>
</dbReference>
<feature type="compositionally biased region" description="Low complexity" evidence="6">
    <location>
        <begin position="178"/>
        <end position="195"/>
    </location>
</feature>
<accession>A0A2N9FXI2</accession>
<feature type="region of interest" description="Disordered" evidence="6">
    <location>
        <begin position="1087"/>
        <end position="1147"/>
    </location>
</feature>
<dbReference type="InterPro" id="IPR012337">
    <property type="entry name" value="RNaseH-like_sf"/>
</dbReference>
<proteinExistence type="predicted"/>
<evidence type="ECO:0000256" key="5">
    <source>
        <dbReference type="ARBA" id="ARBA00023172"/>
    </source>
</evidence>
<feature type="region of interest" description="Disordered" evidence="6">
    <location>
        <begin position="1"/>
        <end position="20"/>
    </location>
</feature>
<feature type="region of interest" description="Disordered" evidence="6">
    <location>
        <begin position="369"/>
        <end position="447"/>
    </location>
</feature>
<dbReference type="SUPFAM" id="SSF53098">
    <property type="entry name" value="Ribonuclease H-like"/>
    <property type="match status" value="1"/>
</dbReference>
<keyword evidence="1" id="KW-0808">Transferase</keyword>
<feature type="compositionally biased region" description="Basic and acidic residues" evidence="6">
    <location>
        <begin position="677"/>
        <end position="687"/>
    </location>
</feature>
<dbReference type="InterPro" id="IPR050951">
    <property type="entry name" value="Retrovirus_Pol_polyprotein"/>
</dbReference>